<evidence type="ECO:0000313" key="3">
    <source>
        <dbReference type="Proteomes" id="UP000507222"/>
    </source>
</evidence>
<evidence type="ECO:0000313" key="2">
    <source>
        <dbReference type="EMBL" id="CAB4319466.1"/>
    </source>
</evidence>
<dbReference type="OrthoDB" id="10422385at2759"/>
<dbReference type="EMBL" id="CAEKKB010000008">
    <property type="protein sequence ID" value="CAB4319466.1"/>
    <property type="molecule type" value="Genomic_DNA"/>
</dbReference>
<accession>A0A6J5XZY3</accession>
<organism evidence="2 4">
    <name type="scientific">Prunus armeniaca</name>
    <name type="common">Apricot</name>
    <name type="synonym">Armeniaca vulgaris</name>
    <dbReference type="NCBI Taxonomy" id="36596"/>
    <lineage>
        <taxon>Eukaryota</taxon>
        <taxon>Viridiplantae</taxon>
        <taxon>Streptophyta</taxon>
        <taxon>Embryophyta</taxon>
        <taxon>Tracheophyta</taxon>
        <taxon>Spermatophyta</taxon>
        <taxon>Magnoliopsida</taxon>
        <taxon>eudicotyledons</taxon>
        <taxon>Gunneridae</taxon>
        <taxon>Pentapetalae</taxon>
        <taxon>rosids</taxon>
        <taxon>fabids</taxon>
        <taxon>Rosales</taxon>
        <taxon>Rosaceae</taxon>
        <taxon>Amygdaloideae</taxon>
        <taxon>Amygdaleae</taxon>
        <taxon>Prunus</taxon>
    </lineage>
</organism>
<dbReference type="Proteomes" id="UP000507222">
    <property type="component" value="Unassembled WGS sequence"/>
</dbReference>
<reference evidence="2 3" key="2">
    <citation type="submission" date="2020-05" db="EMBL/GenBank/DDBJ databases">
        <authorList>
            <person name="Campoy J."/>
            <person name="Schneeberger K."/>
            <person name="Spophaly S."/>
        </authorList>
    </citation>
    <scope>NUCLEOTIDE SEQUENCE [LARGE SCALE GENOMIC DNA]</scope>
    <source>
        <strain evidence="2">PruArmRojPasFocal</strain>
    </source>
</reference>
<sequence>MAFHNSYEPATICPSNTNSRLLSNHFRSELFPTAGSHKLLDELSSLEADVNDLLRGSVTHHSDVRPTTTQAAVESAKETIRGILCQGFDALTNSEMQEGFFASSEVLLSASVFPYAHLKTRLTVFRNELPENATAFLQAQTTIDTASEFSSLQEFLEVQAVKIPALQERLGVAAEKIVHLRAVLDAAVERKYDG</sequence>
<name>A0A6J5XZY3_PRUAR</name>
<protein>
    <submittedName>
        <fullName evidence="2">Uncharacterized protein</fullName>
    </submittedName>
</protein>
<proteinExistence type="predicted"/>
<gene>
    <name evidence="1" type="ORF">CURHAP_LOCUS47484</name>
    <name evidence="2" type="ORF">ORAREDHAP_LOCUS46794</name>
</gene>
<dbReference type="AlphaFoldDB" id="A0A6J5XZY3"/>
<dbReference type="EMBL" id="CAEKDK010000008">
    <property type="protein sequence ID" value="CAB4289102.1"/>
    <property type="molecule type" value="Genomic_DNA"/>
</dbReference>
<evidence type="ECO:0000313" key="1">
    <source>
        <dbReference type="EMBL" id="CAB4289102.1"/>
    </source>
</evidence>
<evidence type="ECO:0000313" key="4">
    <source>
        <dbReference type="Proteomes" id="UP000507245"/>
    </source>
</evidence>
<keyword evidence="4" id="KW-1185">Reference proteome</keyword>
<dbReference type="Proteomes" id="UP000507245">
    <property type="component" value="Unassembled WGS sequence"/>
</dbReference>
<reference evidence="4" key="1">
    <citation type="journal article" date="2020" name="Genome Biol.">
        <title>Gamete binning: chromosome-level and haplotype-resolved genome assembly enabled by high-throughput single-cell sequencing of gamete genomes.</title>
        <authorList>
            <person name="Campoy J.A."/>
            <person name="Sun H."/>
            <person name="Goel M."/>
            <person name="Jiao W.-B."/>
            <person name="Folz-Donahue K."/>
            <person name="Wang N."/>
            <person name="Rubio M."/>
            <person name="Liu C."/>
            <person name="Kukat C."/>
            <person name="Ruiz D."/>
            <person name="Huettel B."/>
            <person name="Schneeberger K."/>
        </authorList>
    </citation>
    <scope>NUCLEOTIDE SEQUENCE [LARGE SCALE GENOMIC DNA]</scope>
    <source>
        <strain evidence="4">cv. Rojo Pasion</strain>
    </source>
</reference>